<evidence type="ECO:0000256" key="2">
    <source>
        <dbReference type="ARBA" id="ARBA00004651"/>
    </source>
</evidence>
<evidence type="ECO:0000256" key="7">
    <source>
        <dbReference type="ARBA" id="ARBA00022949"/>
    </source>
</evidence>
<feature type="transmembrane region" description="Helical" evidence="10">
    <location>
        <begin position="40"/>
        <end position="62"/>
    </location>
</feature>
<name>F6PVF7_CIOIN</name>
<dbReference type="GO" id="GO:0005923">
    <property type="term" value="C:bicellular tight junction"/>
    <property type="evidence" value="ECO:0007669"/>
    <property type="project" value="UniProtKB-SubCell"/>
</dbReference>
<sequence length="125" mass="14046">MSKSWIHIDGFWKECIGYTTGEWHCDGFGDFFLRFSTYLILGRTLMIVTIGCASLAVFLSLAGMNCSTMLPEDSSIKHRVYKLSVLLFLLSAISATVITLWSAIRTSSEFYACVQQQRSGQKVNK</sequence>
<dbReference type="Ensembl" id="ENSCINT00000025586.2">
    <property type="protein sequence ID" value="ENSCINP00000025340.2"/>
    <property type="gene ID" value="ENSCING00000013911.2"/>
</dbReference>
<keyword evidence="7" id="KW-0965">Cell junction</keyword>
<dbReference type="GO" id="GO:0005198">
    <property type="term" value="F:structural molecule activity"/>
    <property type="evidence" value="ECO:0007669"/>
    <property type="project" value="InterPro"/>
</dbReference>
<evidence type="ECO:0000256" key="5">
    <source>
        <dbReference type="ARBA" id="ARBA00022475"/>
    </source>
</evidence>
<protein>
    <recommendedName>
        <fullName evidence="13">Claudin</fullName>
    </recommendedName>
</protein>
<dbReference type="GO" id="GO:0005886">
    <property type="term" value="C:plasma membrane"/>
    <property type="evidence" value="ECO:0007669"/>
    <property type="project" value="UniProtKB-SubCell"/>
</dbReference>
<dbReference type="InParanoid" id="F6PVF7"/>
<dbReference type="InterPro" id="IPR006187">
    <property type="entry name" value="Claudin"/>
</dbReference>
<evidence type="ECO:0000313" key="12">
    <source>
        <dbReference type="Proteomes" id="UP000008144"/>
    </source>
</evidence>
<dbReference type="PANTHER" id="PTHR12002">
    <property type="entry name" value="CLAUDIN"/>
    <property type="match status" value="1"/>
</dbReference>
<accession>F6PVF7</accession>
<keyword evidence="9 10" id="KW-0472">Membrane</keyword>
<reference evidence="11" key="3">
    <citation type="submission" date="2025-09" db="UniProtKB">
        <authorList>
            <consortium name="Ensembl"/>
        </authorList>
    </citation>
    <scope>IDENTIFICATION</scope>
</reference>
<proteinExistence type="inferred from homology"/>
<keyword evidence="8 10" id="KW-1133">Transmembrane helix</keyword>
<comment type="similarity">
    <text evidence="3">Belongs to the claudin family.</text>
</comment>
<evidence type="ECO:0000256" key="4">
    <source>
        <dbReference type="ARBA" id="ARBA00022427"/>
    </source>
</evidence>
<reference evidence="12" key="1">
    <citation type="journal article" date="2002" name="Science">
        <title>The draft genome of Ciona intestinalis: insights into chordate and vertebrate origins.</title>
        <authorList>
            <person name="Dehal P."/>
            <person name="Satou Y."/>
            <person name="Campbell R.K."/>
            <person name="Chapman J."/>
            <person name="Degnan B."/>
            <person name="De Tomaso A."/>
            <person name="Davidson B."/>
            <person name="Di Gregorio A."/>
            <person name="Gelpke M."/>
            <person name="Goodstein D.M."/>
            <person name="Harafuji N."/>
            <person name="Hastings K.E."/>
            <person name="Ho I."/>
            <person name="Hotta K."/>
            <person name="Huang W."/>
            <person name="Kawashima T."/>
            <person name="Lemaire P."/>
            <person name="Martinez D."/>
            <person name="Meinertzhagen I.A."/>
            <person name="Necula S."/>
            <person name="Nonaka M."/>
            <person name="Putnam N."/>
            <person name="Rash S."/>
            <person name="Saiga H."/>
            <person name="Satake M."/>
            <person name="Terry A."/>
            <person name="Yamada L."/>
            <person name="Wang H.G."/>
            <person name="Awazu S."/>
            <person name="Azumi K."/>
            <person name="Boore J."/>
            <person name="Branno M."/>
            <person name="Chin-Bow S."/>
            <person name="DeSantis R."/>
            <person name="Doyle S."/>
            <person name="Francino P."/>
            <person name="Keys D.N."/>
            <person name="Haga S."/>
            <person name="Hayashi H."/>
            <person name="Hino K."/>
            <person name="Imai K.S."/>
            <person name="Inaba K."/>
            <person name="Kano S."/>
            <person name="Kobayashi K."/>
            <person name="Kobayashi M."/>
            <person name="Lee B.I."/>
            <person name="Makabe K.W."/>
            <person name="Manohar C."/>
            <person name="Matassi G."/>
            <person name="Medina M."/>
            <person name="Mochizuki Y."/>
            <person name="Mount S."/>
            <person name="Morishita T."/>
            <person name="Miura S."/>
            <person name="Nakayama A."/>
            <person name="Nishizaka S."/>
            <person name="Nomoto H."/>
            <person name="Ohta F."/>
            <person name="Oishi K."/>
            <person name="Rigoutsos I."/>
            <person name="Sano M."/>
            <person name="Sasaki A."/>
            <person name="Sasakura Y."/>
            <person name="Shoguchi E."/>
            <person name="Shin-i T."/>
            <person name="Spagnuolo A."/>
            <person name="Stainier D."/>
            <person name="Suzuki M.M."/>
            <person name="Tassy O."/>
            <person name="Takatori N."/>
            <person name="Tokuoka M."/>
            <person name="Yagi K."/>
            <person name="Yoshizaki F."/>
            <person name="Wada S."/>
            <person name="Zhang C."/>
            <person name="Hyatt P.D."/>
            <person name="Larimer F."/>
            <person name="Detter C."/>
            <person name="Doggett N."/>
            <person name="Glavina T."/>
            <person name="Hawkins T."/>
            <person name="Richardson P."/>
            <person name="Lucas S."/>
            <person name="Kohara Y."/>
            <person name="Levine M."/>
            <person name="Satoh N."/>
            <person name="Rokhsar D.S."/>
        </authorList>
    </citation>
    <scope>NUCLEOTIDE SEQUENCE [LARGE SCALE GENOMIC DNA]</scope>
</reference>
<dbReference type="HOGENOM" id="CLU_1997610_0_0_1"/>
<reference evidence="11" key="2">
    <citation type="submission" date="2025-08" db="UniProtKB">
        <authorList>
            <consortium name="Ensembl"/>
        </authorList>
    </citation>
    <scope>IDENTIFICATION</scope>
</reference>
<keyword evidence="4" id="KW-0796">Tight junction</keyword>
<comment type="subcellular location">
    <subcellularLocation>
        <location evidence="1">Cell junction</location>
        <location evidence="1">Tight junction</location>
    </subcellularLocation>
    <subcellularLocation>
        <location evidence="2">Cell membrane</location>
        <topology evidence="2">Multi-pass membrane protein</topology>
    </subcellularLocation>
</comment>
<evidence type="ECO:0000256" key="3">
    <source>
        <dbReference type="ARBA" id="ARBA00008295"/>
    </source>
</evidence>
<dbReference type="Proteomes" id="UP000008144">
    <property type="component" value="Unassembled WGS sequence"/>
</dbReference>
<dbReference type="STRING" id="7719.ENSCINP00000025340"/>
<dbReference type="AlphaFoldDB" id="F6PVF7"/>
<organism evidence="11 12">
    <name type="scientific">Ciona intestinalis</name>
    <name type="common">Transparent sea squirt</name>
    <name type="synonym">Ascidia intestinalis</name>
    <dbReference type="NCBI Taxonomy" id="7719"/>
    <lineage>
        <taxon>Eukaryota</taxon>
        <taxon>Metazoa</taxon>
        <taxon>Chordata</taxon>
        <taxon>Tunicata</taxon>
        <taxon>Ascidiacea</taxon>
        <taxon>Phlebobranchia</taxon>
        <taxon>Cionidae</taxon>
        <taxon>Ciona</taxon>
    </lineage>
</organism>
<keyword evidence="12" id="KW-1185">Reference proteome</keyword>
<feature type="transmembrane region" description="Helical" evidence="10">
    <location>
        <begin position="83"/>
        <end position="104"/>
    </location>
</feature>
<evidence type="ECO:0000256" key="6">
    <source>
        <dbReference type="ARBA" id="ARBA00022692"/>
    </source>
</evidence>
<evidence type="ECO:0000256" key="10">
    <source>
        <dbReference type="SAM" id="Phobius"/>
    </source>
</evidence>
<keyword evidence="5" id="KW-1003">Cell membrane</keyword>
<dbReference type="Gene3D" id="1.20.140.150">
    <property type="match status" value="1"/>
</dbReference>
<evidence type="ECO:0000256" key="8">
    <source>
        <dbReference type="ARBA" id="ARBA00022989"/>
    </source>
</evidence>
<keyword evidence="6 10" id="KW-0812">Transmembrane</keyword>
<evidence type="ECO:0000313" key="11">
    <source>
        <dbReference type="Ensembl" id="ENSCINP00000025340.2"/>
    </source>
</evidence>
<evidence type="ECO:0008006" key="13">
    <source>
        <dbReference type="Google" id="ProtNLM"/>
    </source>
</evidence>
<evidence type="ECO:0000256" key="1">
    <source>
        <dbReference type="ARBA" id="ARBA00004435"/>
    </source>
</evidence>
<evidence type="ECO:0000256" key="9">
    <source>
        <dbReference type="ARBA" id="ARBA00023136"/>
    </source>
</evidence>